<keyword evidence="4" id="KW-0799">Topoisomerase</keyword>
<dbReference type="SMART" id="SM00436">
    <property type="entry name" value="TOP1Bc"/>
    <property type="match status" value="1"/>
</dbReference>
<dbReference type="InterPro" id="IPR003602">
    <property type="entry name" value="Topo_IA_DNA-bd_dom"/>
</dbReference>
<sequence>MSKIVILAEKPSQAKAYTDAFSIKKKDKTYIELNPCSIFPNGAILTWGVGHLVELKQPKEYNSEWGTWRLSSLPILPERYEFKVASGKYEQFNAVKRLFREADIIINGCDVDREGSNIFYSIYHMTGVKGKIIKRLWINSLEVDEVRKGFSNLHDNEKDLLLYAEAKTRQISDWLVGMNGSRLYTLLLQQKGLKDSLSIGRVQSPTTYLIYQRHLEIENFVAKPFYEIEGNFTAASGKYKGKAKIKSENKEEVEQLLNQHNITGNDTGIIKSVSKKEMRIKSPKLHALSTLQATANKRWKYSPKKVLDTVQKLYDKKILSYPRTDTQYITENEFAYLSANLESYQDLIENRFTPASKRPSKRYVDGSKVQEHYAIIPTKKVPTRAKIQGLSIEERNIYFEVLNTTLAMFHHDYVYEETKVMTDVNGLDFETVGKTEISKGWRELFNYGSNDNKGKKDDTAQPLPKLEKGEHVKSVVKMKEGMTTAPKPYTEGQLISMMKTCGKSVENEVEMEILKEVEGLGTEATRSGIIETIKKHQYIEVKKNMVYITEKGKILCQSIEGNLLSSPSMTAKWEAYLKKIGNGTGTPQAFLGSIAKFINKLIEEVPGQLNADSIQQSIDGVKKVSQNPIALCPRCKKGSITINRSYYSCSEHANGCKQTFPGKLLSKNITEKQVKDLCTKGKTNVIKGFKPKAKEKKKFDAMLILKEDYSIGFEFSKRQFANKGKSSSR</sequence>
<dbReference type="PRINTS" id="PR00417">
    <property type="entry name" value="PRTPISMRASEI"/>
</dbReference>
<evidence type="ECO:0000256" key="9">
    <source>
        <dbReference type="ARBA" id="ARBA00032235"/>
    </source>
</evidence>
<keyword evidence="13" id="KW-1185">Reference proteome</keyword>
<dbReference type="Gene3D" id="3.40.50.140">
    <property type="match status" value="1"/>
</dbReference>
<dbReference type="Pfam" id="PF13342">
    <property type="entry name" value="Toprim_Crpt"/>
    <property type="match status" value="1"/>
</dbReference>
<dbReference type="EC" id="5.6.2.1" evidence="3"/>
<name>A0A163PQR8_9BACL</name>
<dbReference type="InterPro" id="IPR013825">
    <property type="entry name" value="Topo_IA_cen_sub2"/>
</dbReference>
<dbReference type="OrthoDB" id="9803554at2"/>
<proteinExistence type="inferred from homology"/>
<comment type="catalytic activity">
    <reaction evidence="1">
        <text>ATP-independent breakage of single-stranded DNA, followed by passage and rejoining.</text>
        <dbReference type="EC" id="5.6.2.1"/>
    </reaction>
</comment>
<dbReference type="GO" id="GO:0003677">
    <property type="term" value="F:DNA binding"/>
    <property type="evidence" value="ECO:0007669"/>
    <property type="project" value="UniProtKB-KW"/>
</dbReference>
<organism evidence="12 13">
    <name type="scientific">Fictibacillus phosphorivorans</name>
    <dbReference type="NCBI Taxonomy" id="1221500"/>
    <lineage>
        <taxon>Bacteria</taxon>
        <taxon>Bacillati</taxon>
        <taxon>Bacillota</taxon>
        <taxon>Bacilli</taxon>
        <taxon>Bacillales</taxon>
        <taxon>Fictibacillaceae</taxon>
        <taxon>Fictibacillus</taxon>
    </lineage>
</organism>
<dbReference type="InterPro" id="IPR013824">
    <property type="entry name" value="Topo_IA_cen_sub1"/>
</dbReference>
<dbReference type="InterPro" id="IPR023406">
    <property type="entry name" value="Topo_IA_AS"/>
</dbReference>
<dbReference type="CDD" id="cd00186">
    <property type="entry name" value="TOP1Ac"/>
    <property type="match status" value="1"/>
</dbReference>
<dbReference type="InterPro" id="IPR005738">
    <property type="entry name" value="TopoIII"/>
</dbReference>
<accession>A0A163PQR8</accession>
<dbReference type="PANTHER" id="PTHR11390">
    <property type="entry name" value="PROKARYOTIC DNA TOPOISOMERASE"/>
    <property type="match status" value="1"/>
</dbReference>
<dbReference type="RefSeq" id="WP_066244873.1">
    <property type="nucleotide sequence ID" value="NZ_LRFC01000038.1"/>
</dbReference>
<protein>
    <recommendedName>
        <fullName evidence="3">DNA topoisomerase</fullName>
        <ecNumber evidence="3">5.6.2.1</ecNumber>
    </recommendedName>
    <alternativeName>
        <fullName evidence="10">Omega-protein</fullName>
    </alternativeName>
    <alternativeName>
        <fullName evidence="9">Relaxing enzyme</fullName>
    </alternativeName>
    <alternativeName>
        <fullName evidence="7">Swivelase</fullName>
    </alternativeName>
    <alternativeName>
        <fullName evidence="8">Untwisting enzyme</fullName>
    </alternativeName>
</protein>
<dbReference type="AlphaFoldDB" id="A0A163PQR8"/>
<dbReference type="InterPro" id="IPR000380">
    <property type="entry name" value="Topo_IA"/>
</dbReference>
<dbReference type="SMART" id="SM00437">
    <property type="entry name" value="TOP1Ac"/>
    <property type="match status" value="1"/>
</dbReference>
<dbReference type="PROSITE" id="PS00396">
    <property type="entry name" value="TOPO_IA_1"/>
    <property type="match status" value="1"/>
</dbReference>
<evidence type="ECO:0000256" key="1">
    <source>
        <dbReference type="ARBA" id="ARBA00000213"/>
    </source>
</evidence>
<feature type="domain" description="Topo IA-type catalytic" evidence="11">
    <location>
        <begin position="159"/>
        <end position="602"/>
    </location>
</feature>
<dbReference type="InterPro" id="IPR023405">
    <property type="entry name" value="Topo_IA_core_domain"/>
</dbReference>
<dbReference type="InterPro" id="IPR006171">
    <property type="entry name" value="TOPRIM_dom"/>
</dbReference>
<dbReference type="SMART" id="SM00493">
    <property type="entry name" value="TOPRIM"/>
    <property type="match status" value="1"/>
</dbReference>
<evidence type="ECO:0000256" key="2">
    <source>
        <dbReference type="ARBA" id="ARBA00009446"/>
    </source>
</evidence>
<keyword evidence="6 12" id="KW-0413">Isomerase</keyword>
<dbReference type="Gene3D" id="1.10.290.10">
    <property type="entry name" value="Topoisomerase I, domain 4"/>
    <property type="match status" value="1"/>
</dbReference>
<dbReference type="Gene3D" id="2.70.20.10">
    <property type="entry name" value="Topoisomerase I, domain 3"/>
    <property type="match status" value="1"/>
</dbReference>
<evidence type="ECO:0000259" key="11">
    <source>
        <dbReference type="PROSITE" id="PS52039"/>
    </source>
</evidence>
<evidence type="ECO:0000313" key="13">
    <source>
        <dbReference type="Proteomes" id="UP000076567"/>
    </source>
</evidence>
<reference evidence="13" key="1">
    <citation type="submission" date="2016-01" db="EMBL/GenBank/DDBJ databases">
        <title>Draft genome of Chromobacterium sp. F49.</title>
        <authorList>
            <person name="Hong K.W."/>
        </authorList>
    </citation>
    <scope>NUCLEOTIDE SEQUENCE [LARGE SCALE GENOMIC DNA]</scope>
    <source>
        <strain evidence="13">P7IIIA</strain>
    </source>
</reference>
<evidence type="ECO:0000256" key="7">
    <source>
        <dbReference type="ARBA" id="ARBA00030003"/>
    </source>
</evidence>
<dbReference type="SUPFAM" id="SSF56712">
    <property type="entry name" value="Prokaryotic type I DNA topoisomerase"/>
    <property type="match status" value="1"/>
</dbReference>
<comment type="caution">
    <text evidence="12">The sequence shown here is derived from an EMBL/GenBank/DDBJ whole genome shotgun (WGS) entry which is preliminary data.</text>
</comment>
<evidence type="ECO:0000256" key="10">
    <source>
        <dbReference type="ARBA" id="ARBA00032877"/>
    </source>
</evidence>
<dbReference type="CDD" id="cd01028">
    <property type="entry name" value="TOPRIM_TopoIA"/>
    <property type="match status" value="1"/>
</dbReference>
<evidence type="ECO:0000256" key="5">
    <source>
        <dbReference type="ARBA" id="ARBA00023125"/>
    </source>
</evidence>
<evidence type="ECO:0000313" key="12">
    <source>
        <dbReference type="EMBL" id="KZE63971.1"/>
    </source>
</evidence>
<evidence type="ECO:0000256" key="3">
    <source>
        <dbReference type="ARBA" id="ARBA00012891"/>
    </source>
</evidence>
<dbReference type="InterPro" id="IPR025589">
    <property type="entry name" value="Toprim_C_rpt"/>
</dbReference>
<dbReference type="GO" id="GO:0006265">
    <property type="term" value="P:DNA topological change"/>
    <property type="evidence" value="ECO:0007669"/>
    <property type="project" value="InterPro"/>
</dbReference>
<dbReference type="Pfam" id="PF01751">
    <property type="entry name" value="Toprim"/>
    <property type="match status" value="1"/>
</dbReference>
<dbReference type="InterPro" id="IPR013497">
    <property type="entry name" value="Topo_IA_cen"/>
</dbReference>
<dbReference type="Pfam" id="PF01131">
    <property type="entry name" value="Topoisom_bac"/>
    <property type="match status" value="1"/>
</dbReference>
<dbReference type="Proteomes" id="UP000076567">
    <property type="component" value="Unassembled WGS sequence"/>
</dbReference>
<evidence type="ECO:0000256" key="8">
    <source>
        <dbReference type="ARBA" id="ARBA00031985"/>
    </source>
</evidence>
<dbReference type="GO" id="GO:0006281">
    <property type="term" value="P:DNA repair"/>
    <property type="evidence" value="ECO:0007669"/>
    <property type="project" value="TreeGrafter"/>
</dbReference>
<dbReference type="Gene3D" id="1.10.460.10">
    <property type="entry name" value="Topoisomerase I, domain 2"/>
    <property type="match status" value="1"/>
</dbReference>
<dbReference type="InterPro" id="IPR003601">
    <property type="entry name" value="Topo_IA_2"/>
</dbReference>
<dbReference type="EMBL" id="LRFC01000038">
    <property type="protein sequence ID" value="KZE63971.1"/>
    <property type="molecule type" value="Genomic_DNA"/>
</dbReference>
<dbReference type="NCBIfam" id="TIGR01056">
    <property type="entry name" value="topB"/>
    <property type="match status" value="1"/>
</dbReference>
<dbReference type="PROSITE" id="PS52039">
    <property type="entry name" value="TOPO_IA_2"/>
    <property type="match status" value="1"/>
</dbReference>
<dbReference type="GO" id="GO:0006310">
    <property type="term" value="P:DNA recombination"/>
    <property type="evidence" value="ECO:0007669"/>
    <property type="project" value="TreeGrafter"/>
</dbReference>
<gene>
    <name evidence="12" type="ORF">AWM68_12735</name>
</gene>
<comment type="similarity">
    <text evidence="2">Belongs to the type IA topoisomerase family.</text>
</comment>
<keyword evidence="5" id="KW-0238">DNA-binding</keyword>
<dbReference type="PANTHER" id="PTHR11390:SF21">
    <property type="entry name" value="DNA TOPOISOMERASE 3-ALPHA"/>
    <property type="match status" value="1"/>
</dbReference>
<dbReference type="GO" id="GO:0043597">
    <property type="term" value="C:cytoplasmic replication fork"/>
    <property type="evidence" value="ECO:0007669"/>
    <property type="project" value="TreeGrafter"/>
</dbReference>
<dbReference type="InterPro" id="IPR013826">
    <property type="entry name" value="Topo_IA_cen_sub3"/>
</dbReference>
<dbReference type="GO" id="GO:0003917">
    <property type="term" value="F:DNA topoisomerase type I (single strand cut, ATP-independent) activity"/>
    <property type="evidence" value="ECO:0007669"/>
    <property type="project" value="UniProtKB-EC"/>
</dbReference>
<evidence type="ECO:0000256" key="6">
    <source>
        <dbReference type="ARBA" id="ARBA00023235"/>
    </source>
</evidence>
<evidence type="ECO:0000256" key="4">
    <source>
        <dbReference type="ARBA" id="ARBA00023029"/>
    </source>
</evidence>